<dbReference type="Pfam" id="PF02365">
    <property type="entry name" value="NAM"/>
    <property type="match status" value="1"/>
</dbReference>
<gene>
    <name evidence="9" type="ORF">CAMPLR22A2D_LOCUS3598</name>
</gene>
<evidence type="ECO:0000256" key="7">
    <source>
        <dbReference type="SAM" id="SignalP"/>
    </source>
</evidence>
<keyword evidence="2" id="KW-0805">Transcription regulation</keyword>
<evidence type="ECO:0000256" key="6">
    <source>
        <dbReference type="SAM" id="MobiDB-lite"/>
    </source>
</evidence>
<proteinExistence type="predicted"/>
<feature type="region of interest" description="Disordered" evidence="6">
    <location>
        <begin position="417"/>
        <end position="476"/>
    </location>
</feature>
<accession>A0A7H4LK46</accession>
<dbReference type="PANTHER" id="PTHR31719">
    <property type="entry name" value="NAC TRANSCRIPTION FACTOR 56"/>
    <property type="match status" value="1"/>
</dbReference>
<keyword evidence="4" id="KW-0804">Transcription</keyword>
<name>A0A7H4LK46_WHEAT</name>
<feature type="region of interest" description="Disordered" evidence="6">
    <location>
        <begin position="706"/>
        <end position="726"/>
    </location>
</feature>
<dbReference type="EMBL" id="LS480641">
    <property type="protein sequence ID" value="SPT18984.1"/>
    <property type="molecule type" value="Genomic_DNA"/>
</dbReference>
<dbReference type="Proteomes" id="UP000280104">
    <property type="component" value="Chromosome II"/>
</dbReference>
<organism evidence="9 10">
    <name type="scientific">Triticum aestivum</name>
    <name type="common">Wheat</name>
    <dbReference type="NCBI Taxonomy" id="4565"/>
    <lineage>
        <taxon>Eukaryota</taxon>
        <taxon>Viridiplantae</taxon>
        <taxon>Streptophyta</taxon>
        <taxon>Embryophyta</taxon>
        <taxon>Tracheophyta</taxon>
        <taxon>Spermatophyta</taxon>
        <taxon>Magnoliopsida</taxon>
        <taxon>Liliopsida</taxon>
        <taxon>Poales</taxon>
        <taxon>Poaceae</taxon>
        <taxon>BOP clade</taxon>
        <taxon>Pooideae</taxon>
        <taxon>Triticodae</taxon>
        <taxon>Triticeae</taxon>
        <taxon>Triticinae</taxon>
        <taxon>Triticum</taxon>
    </lineage>
</organism>
<evidence type="ECO:0000256" key="4">
    <source>
        <dbReference type="ARBA" id="ARBA00023163"/>
    </source>
</evidence>
<protein>
    <recommendedName>
        <fullName evidence="8">NAC domain-containing protein</fullName>
    </recommendedName>
</protein>
<dbReference type="GO" id="GO:0006355">
    <property type="term" value="P:regulation of DNA-templated transcription"/>
    <property type="evidence" value="ECO:0007669"/>
    <property type="project" value="InterPro"/>
</dbReference>
<sequence>MATISSSMPADGCSLLEAFLVILLPLLLQCLCRPLQRGRAHGKVRWEVDTFGSLDVRADGGQNPASCNSHQVFLSLGDEDSTAGRRRAPCRRHPATTSKLNCRLAMINKVQAYIARITLTTTTPSGAGVYTLVPRRHDDDIELLTREGSGDDIELLTLPCVEESTASRWRAMANRHPMISERPAYKAKPRTSTGAGGRYRSANEYLSTSDISVFQFCRNALQHELSQHYDDRISIDLSIIRHWDQLSWWCTVYGGLDSTVGISEQWDERLWQGDSSEGIPMEEEDSRDCREQISKVSNDEFFGTDEDSCLDQSSVCSDSHTNAQCSSTMTALTRSAEFLLHRPMENSTLASSTMQTQLGGNSDNDSPDWIERTFKDSTNKIFRKDEDSCPGQNIVCSDSNIVTHCSATMTTWNSTMVSSSTQLGGSSDDLTSSAVEQPSSNNDDIVDSDSMNSSITTEHSDVSDEQATETSTEVDETSSTPWWLVPGFRFRPTDKEIVLHYLKPKVLNLALPRRIEELVNIYALDADDKRLDEEDGDKERLGFFFVHKQDMAYSNGCYYTTPAGYWRIRGRPSRVREGRRTVAFKTSMDFYRGRLLHGRRTPWSMFEYKLNADRGDLRNLAQPEMNSYIMCKVRKRDSRRDAQGGEVLAAHVKSKAARLWRHPAPLPGSPSAKQNSRRRIGQMDGIVAPERDVILLARKQKEAMWAPELEGDEPGVLGKRKRPATF</sequence>
<evidence type="ECO:0000259" key="8">
    <source>
        <dbReference type="PROSITE" id="PS51005"/>
    </source>
</evidence>
<dbReference type="GO" id="GO:0005634">
    <property type="term" value="C:nucleus"/>
    <property type="evidence" value="ECO:0007669"/>
    <property type="project" value="UniProtKB-SubCell"/>
</dbReference>
<feature type="compositionally biased region" description="Acidic residues" evidence="6">
    <location>
        <begin position="463"/>
        <end position="476"/>
    </location>
</feature>
<dbReference type="PANTHER" id="PTHR31719:SF43">
    <property type="entry name" value="NAC TRANSCRIPTION FACTOR 56"/>
    <property type="match status" value="1"/>
</dbReference>
<keyword evidence="7" id="KW-0732">Signal</keyword>
<evidence type="ECO:0000256" key="3">
    <source>
        <dbReference type="ARBA" id="ARBA00023125"/>
    </source>
</evidence>
<feature type="compositionally biased region" description="Polar residues" evidence="6">
    <location>
        <begin position="349"/>
        <end position="364"/>
    </location>
</feature>
<dbReference type="Gramene" id="TraesARI2D03G01242090.1">
    <property type="protein sequence ID" value="TraesARI2D03G01242090.1"/>
    <property type="gene ID" value="TraesARI2D03G01242090"/>
</dbReference>
<evidence type="ECO:0000256" key="5">
    <source>
        <dbReference type="ARBA" id="ARBA00023242"/>
    </source>
</evidence>
<evidence type="ECO:0000256" key="1">
    <source>
        <dbReference type="ARBA" id="ARBA00004123"/>
    </source>
</evidence>
<evidence type="ECO:0000313" key="9">
    <source>
        <dbReference type="EMBL" id="SPT18984.1"/>
    </source>
</evidence>
<reference evidence="9 10" key="1">
    <citation type="submission" date="2018-05" db="EMBL/GenBank/DDBJ databases">
        <authorList>
            <person name="Thind KAUR A."/>
        </authorList>
    </citation>
    <scope>NUCLEOTIDE SEQUENCE [LARGE SCALE GENOMIC DNA]</scope>
</reference>
<feature type="compositionally biased region" description="Low complexity" evidence="6">
    <location>
        <begin position="439"/>
        <end position="454"/>
    </location>
</feature>
<feature type="region of interest" description="Disordered" evidence="6">
    <location>
        <begin position="349"/>
        <end position="370"/>
    </location>
</feature>
<feature type="chain" id="PRO_5028921179" description="NAC domain-containing protein" evidence="7">
    <location>
        <begin position="33"/>
        <end position="726"/>
    </location>
</feature>
<feature type="signal peptide" evidence="7">
    <location>
        <begin position="1"/>
        <end position="32"/>
    </location>
</feature>
<dbReference type="GO" id="GO:0003677">
    <property type="term" value="F:DNA binding"/>
    <property type="evidence" value="ECO:0007669"/>
    <property type="project" value="UniProtKB-KW"/>
</dbReference>
<keyword evidence="3" id="KW-0238">DNA-binding</keyword>
<feature type="compositionally biased region" description="Polar residues" evidence="6">
    <location>
        <begin position="417"/>
        <end position="438"/>
    </location>
</feature>
<dbReference type="AlphaFoldDB" id="A0A7H4LK46"/>
<dbReference type="PROSITE" id="PS51005">
    <property type="entry name" value="NAC"/>
    <property type="match status" value="1"/>
</dbReference>
<evidence type="ECO:0000313" key="10">
    <source>
        <dbReference type="Proteomes" id="UP000280104"/>
    </source>
</evidence>
<dbReference type="SUPFAM" id="SSF101941">
    <property type="entry name" value="NAC domain"/>
    <property type="match status" value="1"/>
</dbReference>
<evidence type="ECO:0000256" key="2">
    <source>
        <dbReference type="ARBA" id="ARBA00023015"/>
    </source>
</evidence>
<dbReference type="InterPro" id="IPR003441">
    <property type="entry name" value="NAC-dom"/>
</dbReference>
<comment type="subcellular location">
    <subcellularLocation>
        <location evidence="1">Nucleus</location>
    </subcellularLocation>
</comment>
<dbReference type="InterPro" id="IPR036093">
    <property type="entry name" value="NAC_dom_sf"/>
</dbReference>
<dbReference type="Gramene" id="TraesKAR2D01G0333070.1">
    <property type="protein sequence ID" value="cds.TraesKAR2D01G0333070.1"/>
    <property type="gene ID" value="TraesKAR2D01G0333070"/>
</dbReference>
<dbReference type="Gene3D" id="2.170.150.80">
    <property type="entry name" value="NAC domain"/>
    <property type="match status" value="1"/>
</dbReference>
<keyword evidence="5" id="KW-0539">Nucleus</keyword>
<feature type="domain" description="NAC" evidence="8">
    <location>
        <begin position="484"/>
        <end position="636"/>
    </location>
</feature>